<keyword evidence="1" id="KW-0175">Coiled coil</keyword>
<keyword evidence="4" id="KW-1185">Reference proteome</keyword>
<feature type="coiled-coil region" evidence="1">
    <location>
        <begin position="21"/>
        <end position="48"/>
    </location>
</feature>
<reference evidence="3" key="1">
    <citation type="journal article" date="2020" name="Cell">
        <title>Large-Scale Comparative Analyses of Tick Genomes Elucidate Their Genetic Diversity and Vector Capacities.</title>
        <authorList>
            <consortium name="Tick Genome and Microbiome Consortium (TIGMIC)"/>
            <person name="Jia N."/>
            <person name="Wang J."/>
            <person name="Shi W."/>
            <person name="Du L."/>
            <person name="Sun Y."/>
            <person name="Zhan W."/>
            <person name="Jiang J.F."/>
            <person name="Wang Q."/>
            <person name="Zhang B."/>
            <person name="Ji P."/>
            <person name="Bell-Sakyi L."/>
            <person name="Cui X.M."/>
            <person name="Yuan T.T."/>
            <person name="Jiang B.G."/>
            <person name="Yang W.F."/>
            <person name="Lam T.T."/>
            <person name="Chang Q.C."/>
            <person name="Ding S.J."/>
            <person name="Wang X.J."/>
            <person name="Zhu J.G."/>
            <person name="Ruan X.D."/>
            <person name="Zhao L."/>
            <person name="Wei J.T."/>
            <person name="Ye R.Z."/>
            <person name="Que T.C."/>
            <person name="Du C.H."/>
            <person name="Zhou Y.H."/>
            <person name="Cheng J.X."/>
            <person name="Dai P.F."/>
            <person name="Guo W.B."/>
            <person name="Han X.H."/>
            <person name="Huang E.J."/>
            <person name="Li L.F."/>
            <person name="Wei W."/>
            <person name="Gao Y.C."/>
            <person name="Liu J.Z."/>
            <person name="Shao H.Z."/>
            <person name="Wang X."/>
            <person name="Wang C.C."/>
            <person name="Yang T.C."/>
            <person name="Huo Q.B."/>
            <person name="Li W."/>
            <person name="Chen H.Y."/>
            <person name="Chen S.E."/>
            <person name="Zhou L.G."/>
            <person name="Ni X.B."/>
            <person name="Tian J.H."/>
            <person name="Sheng Y."/>
            <person name="Liu T."/>
            <person name="Pan Y.S."/>
            <person name="Xia L.Y."/>
            <person name="Li J."/>
            <person name="Zhao F."/>
            <person name="Cao W.C."/>
        </authorList>
    </citation>
    <scope>NUCLEOTIDE SEQUENCE</scope>
    <source>
        <strain evidence="3">Rmic-2018</strain>
    </source>
</reference>
<gene>
    <name evidence="3" type="ORF">HPB51_024563</name>
</gene>
<name>A0A9J6DKU7_RHIMP</name>
<evidence type="ECO:0000256" key="1">
    <source>
        <dbReference type="SAM" id="Coils"/>
    </source>
</evidence>
<comment type="caution">
    <text evidence="3">The sequence shown here is derived from an EMBL/GenBank/DDBJ whole genome shotgun (WGS) entry which is preliminary data.</text>
</comment>
<feature type="compositionally biased region" description="Acidic residues" evidence="2">
    <location>
        <begin position="70"/>
        <end position="79"/>
    </location>
</feature>
<evidence type="ECO:0000256" key="2">
    <source>
        <dbReference type="SAM" id="MobiDB-lite"/>
    </source>
</evidence>
<proteinExistence type="predicted"/>
<feature type="compositionally biased region" description="Basic and acidic residues" evidence="2">
    <location>
        <begin position="80"/>
        <end position="94"/>
    </location>
</feature>
<protein>
    <submittedName>
        <fullName evidence="3">Uncharacterized protein</fullName>
    </submittedName>
</protein>
<evidence type="ECO:0000313" key="3">
    <source>
        <dbReference type="EMBL" id="KAH8022464.1"/>
    </source>
</evidence>
<reference evidence="3" key="2">
    <citation type="submission" date="2021-09" db="EMBL/GenBank/DDBJ databases">
        <authorList>
            <person name="Jia N."/>
            <person name="Wang J."/>
            <person name="Shi W."/>
            <person name="Du L."/>
            <person name="Sun Y."/>
            <person name="Zhan W."/>
            <person name="Jiang J."/>
            <person name="Wang Q."/>
            <person name="Zhang B."/>
            <person name="Ji P."/>
            <person name="Sakyi L.B."/>
            <person name="Cui X."/>
            <person name="Yuan T."/>
            <person name="Jiang B."/>
            <person name="Yang W."/>
            <person name="Lam T.T.-Y."/>
            <person name="Chang Q."/>
            <person name="Ding S."/>
            <person name="Wang X."/>
            <person name="Zhu J."/>
            <person name="Ruan X."/>
            <person name="Zhao L."/>
            <person name="Wei J."/>
            <person name="Que T."/>
            <person name="Du C."/>
            <person name="Cheng J."/>
            <person name="Dai P."/>
            <person name="Han X."/>
            <person name="Huang E."/>
            <person name="Gao Y."/>
            <person name="Liu J."/>
            <person name="Shao H."/>
            <person name="Ye R."/>
            <person name="Li L."/>
            <person name="Wei W."/>
            <person name="Wang X."/>
            <person name="Wang C."/>
            <person name="Huo Q."/>
            <person name="Li W."/>
            <person name="Guo W."/>
            <person name="Chen H."/>
            <person name="Chen S."/>
            <person name="Zhou L."/>
            <person name="Zhou L."/>
            <person name="Ni X."/>
            <person name="Tian J."/>
            <person name="Zhou Y."/>
            <person name="Sheng Y."/>
            <person name="Liu T."/>
            <person name="Pan Y."/>
            <person name="Xia L."/>
            <person name="Li J."/>
            <person name="Zhao F."/>
            <person name="Cao W."/>
        </authorList>
    </citation>
    <scope>NUCLEOTIDE SEQUENCE</scope>
    <source>
        <strain evidence="3">Rmic-2018</strain>
        <tissue evidence="3">Larvae</tissue>
    </source>
</reference>
<feature type="region of interest" description="Disordered" evidence="2">
    <location>
        <begin position="70"/>
        <end position="94"/>
    </location>
</feature>
<accession>A0A9J6DKU7</accession>
<sequence length="179" mass="20055">MSGGELERAIQHYLGPLEYTIIQLRRKNALLREEIAKLKGGVAQQQKRQVILEQQLLPLHPVLVDVDTVDESSVDTADEREDRPVSSKRAALDPERPTTVSCCTFYERLKDHTGNIETSLDERFVSQREQIDKMFRRLNNSVANLAEQMTQAIATMTGRIDGIEARPPALVGMAGAGDR</sequence>
<evidence type="ECO:0000313" key="4">
    <source>
        <dbReference type="Proteomes" id="UP000821866"/>
    </source>
</evidence>
<dbReference type="Proteomes" id="UP000821866">
    <property type="component" value="Chromosome 7"/>
</dbReference>
<organism evidence="3 4">
    <name type="scientific">Rhipicephalus microplus</name>
    <name type="common">Cattle tick</name>
    <name type="synonym">Boophilus microplus</name>
    <dbReference type="NCBI Taxonomy" id="6941"/>
    <lineage>
        <taxon>Eukaryota</taxon>
        <taxon>Metazoa</taxon>
        <taxon>Ecdysozoa</taxon>
        <taxon>Arthropoda</taxon>
        <taxon>Chelicerata</taxon>
        <taxon>Arachnida</taxon>
        <taxon>Acari</taxon>
        <taxon>Parasitiformes</taxon>
        <taxon>Ixodida</taxon>
        <taxon>Ixodoidea</taxon>
        <taxon>Ixodidae</taxon>
        <taxon>Rhipicephalinae</taxon>
        <taxon>Rhipicephalus</taxon>
        <taxon>Boophilus</taxon>
    </lineage>
</organism>
<dbReference type="AlphaFoldDB" id="A0A9J6DKU7"/>
<dbReference type="EMBL" id="JABSTU010000009">
    <property type="protein sequence ID" value="KAH8022464.1"/>
    <property type="molecule type" value="Genomic_DNA"/>
</dbReference>